<gene>
    <name evidence="2" type="ORF">DLM75_14925</name>
</gene>
<dbReference type="SUPFAM" id="SSF46894">
    <property type="entry name" value="C-terminal effector domain of the bipartite response regulators"/>
    <property type="match status" value="1"/>
</dbReference>
<feature type="transmembrane region" description="Helical" evidence="1">
    <location>
        <begin position="136"/>
        <end position="154"/>
    </location>
</feature>
<name>A0A396Z8J2_9LEPT</name>
<dbReference type="InterPro" id="IPR036388">
    <property type="entry name" value="WH-like_DNA-bd_sf"/>
</dbReference>
<reference evidence="3" key="1">
    <citation type="submission" date="2018-05" db="EMBL/GenBank/DDBJ databases">
        <title>Leptospira yasudae sp. nov. and Leptospira stimsonii sp. nov., two pathogenic species of the genus Leptospira isolated from environmental sources.</title>
        <authorList>
            <person name="Casanovas-Massana A."/>
            <person name="Hamond C."/>
            <person name="Santos L.A."/>
            <person name="Hacker K.P."/>
            <person name="Balassiano I."/>
            <person name="Medeiros M.A."/>
            <person name="Reis M.G."/>
            <person name="Ko A.I."/>
            <person name="Wunder E.A."/>
        </authorList>
    </citation>
    <scope>NUCLEOTIDE SEQUENCE [LARGE SCALE GENOMIC DNA]</scope>
    <source>
        <strain evidence="3">Yale</strain>
    </source>
</reference>
<keyword evidence="1" id="KW-0472">Membrane</keyword>
<dbReference type="GO" id="GO:0006355">
    <property type="term" value="P:regulation of DNA-templated transcription"/>
    <property type="evidence" value="ECO:0007669"/>
    <property type="project" value="InterPro"/>
</dbReference>
<dbReference type="AlphaFoldDB" id="A0A396Z8J2"/>
<accession>A0A396Z8J2</accession>
<keyword evidence="1" id="KW-0812">Transmembrane</keyword>
<protein>
    <submittedName>
        <fullName evidence="2">LuxR family transcriptional regulator</fullName>
    </submittedName>
</protein>
<dbReference type="Proteomes" id="UP000265798">
    <property type="component" value="Unassembled WGS sequence"/>
</dbReference>
<keyword evidence="1" id="KW-1133">Transmembrane helix</keyword>
<evidence type="ECO:0000256" key="1">
    <source>
        <dbReference type="SAM" id="Phobius"/>
    </source>
</evidence>
<organism evidence="2 3">
    <name type="scientific">Leptospira stimsonii</name>
    <dbReference type="NCBI Taxonomy" id="2202203"/>
    <lineage>
        <taxon>Bacteria</taxon>
        <taxon>Pseudomonadati</taxon>
        <taxon>Spirochaetota</taxon>
        <taxon>Spirochaetia</taxon>
        <taxon>Leptospirales</taxon>
        <taxon>Leptospiraceae</taxon>
        <taxon>Leptospira</taxon>
    </lineage>
</organism>
<feature type="transmembrane region" description="Helical" evidence="1">
    <location>
        <begin position="61"/>
        <end position="83"/>
    </location>
</feature>
<feature type="transmembrane region" description="Helical" evidence="1">
    <location>
        <begin position="223"/>
        <end position="241"/>
    </location>
</feature>
<dbReference type="InterPro" id="IPR016032">
    <property type="entry name" value="Sig_transdc_resp-reg_C-effctor"/>
</dbReference>
<evidence type="ECO:0000313" key="2">
    <source>
        <dbReference type="EMBL" id="RHX89450.1"/>
    </source>
</evidence>
<feature type="transmembrane region" description="Helical" evidence="1">
    <location>
        <begin position="166"/>
        <end position="187"/>
    </location>
</feature>
<dbReference type="OrthoDB" id="343383at2"/>
<feature type="transmembrane region" description="Helical" evidence="1">
    <location>
        <begin position="95"/>
        <end position="116"/>
    </location>
</feature>
<feature type="transmembrane region" description="Helical" evidence="1">
    <location>
        <begin position="35"/>
        <end position="55"/>
    </location>
</feature>
<sequence length="366" mass="41425">MEIFFIVPIMAVLANVSCFIENIRRDHRFHKLMTVFYLAIGVQNATTAAICASTSEEMGMAFWVFNCHSFFILSPVLVGMASFCTGRRILNRFTIFVFIVALACDFFCSSFPRMIISGFKSFHFGLAPLLSPIGGSLGIGIHVLAMGVCIYFFIKPVQWNVFFEKRFFVGVFLFWWLALFTNFVPLFGIDIPPLHPVADSALSVVLSVYLNRYNVGKTSLLRIAANILISIAIGVTIGMFFWSVFKFLPFREIYVTAISSLSACSFMAFLFFHSYKSEEIPTIVQSLNLDGYGLSKQEIRICELLEAGHSRTFIQLILNVSNGTLRNHLKNIYAKVLPESKSTSKDQLQRLTIFLSKRKENNFSPR</sequence>
<dbReference type="EMBL" id="QHCT01000004">
    <property type="protein sequence ID" value="RHX89450.1"/>
    <property type="molecule type" value="Genomic_DNA"/>
</dbReference>
<proteinExistence type="predicted"/>
<feature type="transmembrane region" description="Helical" evidence="1">
    <location>
        <begin position="6"/>
        <end position="23"/>
    </location>
</feature>
<comment type="caution">
    <text evidence="2">The sequence shown here is derived from an EMBL/GenBank/DDBJ whole genome shotgun (WGS) entry which is preliminary data.</text>
</comment>
<dbReference type="GO" id="GO:0003677">
    <property type="term" value="F:DNA binding"/>
    <property type="evidence" value="ECO:0007669"/>
    <property type="project" value="InterPro"/>
</dbReference>
<evidence type="ECO:0000313" key="3">
    <source>
        <dbReference type="Proteomes" id="UP000265798"/>
    </source>
</evidence>
<feature type="transmembrane region" description="Helical" evidence="1">
    <location>
        <begin position="193"/>
        <end position="211"/>
    </location>
</feature>
<dbReference type="Gene3D" id="1.10.10.10">
    <property type="entry name" value="Winged helix-like DNA-binding domain superfamily/Winged helix DNA-binding domain"/>
    <property type="match status" value="1"/>
</dbReference>
<feature type="transmembrane region" description="Helical" evidence="1">
    <location>
        <begin position="253"/>
        <end position="272"/>
    </location>
</feature>